<dbReference type="STRING" id="1641165.XM38_18255"/>
<dbReference type="Gene3D" id="3.30.70.100">
    <property type="match status" value="1"/>
</dbReference>
<dbReference type="InterPro" id="IPR036163">
    <property type="entry name" value="HMA_dom_sf"/>
</dbReference>
<reference evidence="2 3" key="1">
    <citation type="journal article" date="2016" name="Biochim. Biophys. Acta">
        <title>Characterization of red-shifted phycobilisomes isolated from the chlorophyll f-containing cyanobacterium Halomicronema hongdechloris.</title>
        <authorList>
            <person name="Li Y."/>
            <person name="Lin Y."/>
            <person name="Garvey C.J."/>
            <person name="Birch D."/>
            <person name="Corkery R.W."/>
            <person name="Loughlin P.C."/>
            <person name="Scheer H."/>
            <person name="Willows R.D."/>
            <person name="Chen M."/>
        </authorList>
    </citation>
    <scope>NUCLEOTIDE SEQUENCE [LARGE SCALE GENOMIC DNA]</scope>
    <source>
        <strain evidence="2 3">C2206</strain>
    </source>
</reference>
<proteinExistence type="predicted"/>
<evidence type="ECO:0000313" key="3">
    <source>
        <dbReference type="Proteomes" id="UP000191901"/>
    </source>
</evidence>
<dbReference type="KEGG" id="hhg:XM38_026380"/>
<dbReference type="EMBL" id="CP021983">
    <property type="protein sequence ID" value="ASC71684.1"/>
    <property type="molecule type" value="Genomic_DNA"/>
</dbReference>
<feature type="domain" description="HMA" evidence="1">
    <location>
        <begin position="2"/>
        <end position="65"/>
    </location>
</feature>
<keyword evidence="3" id="KW-1185">Reference proteome</keyword>
<dbReference type="RefSeq" id="WP_080811527.1">
    <property type="nucleotide sequence ID" value="NZ_CP021983.2"/>
</dbReference>
<dbReference type="SUPFAM" id="SSF55008">
    <property type="entry name" value="HMA, heavy metal-associated domain"/>
    <property type="match status" value="1"/>
</dbReference>
<accession>A0A1Z3HMZ2</accession>
<protein>
    <submittedName>
        <fullName evidence="2">Copper chaperone</fullName>
    </submittedName>
</protein>
<sequence length="67" mass="6895">MQTLTLTVPDMACAACAETITKAVQAIDTKASVQANPDTKAVIINSANDPNAITQAITDAGYTVEQA</sequence>
<dbReference type="OrthoDB" id="516025at2"/>
<dbReference type="CDD" id="cd00371">
    <property type="entry name" value="HMA"/>
    <property type="match status" value="1"/>
</dbReference>
<dbReference type="AlphaFoldDB" id="A0A1Z3HMZ2"/>
<dbReference type="GO" id="GO:0046872">
    <property type="term" value="F:metal ion binding"/>
    <property type="evidence" value="ECO:0007669"/>
    <property type="project" value="InterPro"/>
</dbReference>
<dbReference type="InterPro" id="IPR006121">
    <property type="entry name" value="HMA_dom"/>
</dbReference>
<evidence type="ECO:0000313" key="2">
    <source>
        <dbReference type="EMBL" id="ASC71684.1"/>
    </source>
</evidence>
<dbReference type="Pfam" id="PF00403">
    <property type="entry name" value="HMA"/>
    <property type="match status" value="1"/>
</dbReference>
<dbReference type="PROSITE" id="PS50846">
    <property type="entry name" value="HMA_2"/>
    <property type="match status" value="1"/>
</dbReference>
<name>A0A1Z3HMZ2_9CYAN</name>
<organism evidence="2 3">
    <name type="scientific">Halomicronema hongdechloris C2206</name>
    <dbReference type="NCBI Taxonomy" id="1641165"/>
    <lineage>
        <taxon>Bacteria</taxon>
        <taxon>Bacillati</taxon>
        <taxon>Cyanobacteriota</taxon>
        <taxon>Cyanophyceae</taxon>
        <taxon>Nodosilineales</taxon>
        <taxon>Nodosilineaceae</taxon>
        <taxon>Halomicronema</taxon>
    </lineage>
</organism>
<gene>
    <name evidence="2" type="primary">copZ</name>
    <name evidence="2" type="ORF">XM38_026380</name>
</gene>
<evidence type="ECO:0000259" key="1">
    <source>
        <dbReference type="PROSITE" id="PS50846"/>
    </source>
</evidence>
<dbReference type="Proteomes" id="UP000191901">
    <property type="component" value="Chromosome"/>
</dbReference>